<protein>
    <recommendedName>
        <fullName evidence="2">Tail fibre protein gp37 trimerization region domain-containing protein</fullName>
    </recommendedName>
</protein>
<name>A0AB73NYM3_YERKR</name>
<proteinExistence type="predicted"/>
<evidence type="ECO:0000256" key="1">
    <source>
        <dbReference type="SAM" id="MobiDB-lite"/>
    </source>
</evidence>
<feature type="region of interest" description="Disordered" evidence="1">
    <location>
        <begin position="1"/>
        <end position="22"/>
    </location>
</feature>
<organism evidence="3 4">
    <name type="scientific">Yersinia kristensenii</name>
    <dbReference type="NCBI Taxonomy" id="28152"/>
    <lineage>
        <taxon>Bacteria</taxon>
        <taxon>Pseudomonadati</taxon>
        <taxon>Pseudomonadota</taxon>
        <taxon>Gammaproteobacteria</taxon>
        <taxon>Enterobacterales</taxon>
        <taxon>Yersiniaceae</taxon>
        <taxon>Yersinia</taxon>
    </lineage>
</organism>
<accession>A0AB73NYM3</accession>
<dbReference type="EMBL" id="NHOG01000009">
    <property type="protein sequence ID" value="OVZ81331.1"/>
    <property type="molecule type" value="Genomic_DNA"/>
</dbReference>
<evidence type="ECO:0000313" key="3">
    <source>
        <dbReference type="EMBL" id="OVZ81331.1"/>
    </source>
</evidence>
<feature type="domain" description="Tail fibre protein gp37 trimerization region" evidence="2">
    <location>
        <begin position="262"/>
        <end position="335"/>
    </location>
</feature>
<keyword evidence="4" id="KW-1185">Reference proteome</keyword>
<evidence type="ECO:0000313" key="4">
    <source>
        <dbReference type="Proteomes" id="UP000195840"/>
    </source>
</evidence>
<dbReference type="InterPro" id="IPR048388">
    <property type="entry name" value="Gp37_trimer"/>
</dbReference>
<gene>
    <name evidence="3" type="ORF">CBW52_09595</name>
</gene>
<evidence type="ECO:0000259" key="2">
    <source>
        <dbReference type="Pfam" id="PF20744"/>
    </source>
</evidence>
<comment type="caution">
    <text evidence="3">The sequence shown here is derived from an EMBL/GenBank/DDBJ whole genome shotgun (WGS) entry which is preliminary data.</text>
</comment>
<dbReference type="AlphaFoldDB" id="A0AB73NYM3"/>
<dbReference type="Pfam" id="PF20744">
    <property type="entry name" value="gp37_trimer"/>
    <property type="match status" value="1"/>
</dbReference>
<sequence length="461" mass="47451">MQKIGSIPNTRADSNGEFTDGNVAGGVPPTILPAEWFNTIQRELINILAAAGITPDSKKFDQMALAISTLVSKGEFLKIKNNLSEIKAAGPSAVAAAIANLGLTDTAATAAGALQKTQNLNDVANKAIALTNLGALPSNGTAVAATKLATARTIAGKSFDGTANIAIGAADVGALPLSGGTLSGPLEITGVHALLVGPNGYKSNILTGANGAITNSGGTGIGLNADKGIYFWNDNTGYAMTLSPTSLSVNRPINISNVVGAAFSIRSKNESDVCYIMSVSDTPTKSKWYMGNTKENDTTLHIVNSKTSSILSIGDTISSSAPFLAPTVTSDGNIKAGAATYGTNGDINGAVWGGSLLDYIGPRVRAWAAVRGDGSIISSYGFSSINRTNVGGYNFVMSRSNANYAVSVGINGGTQNGALSAHSANIWNRTPNSFSIQNANDSGTQYNWIDWPEFYVIVVGQ</sequence>
<feature type="compositionally biased region" description="Polar residues" evidence="1">
    <location>
        <begin position="7"/>
        <end position="17"/>
    </location>
</feature>
<dbReference type="RefSeq" id="WP_087795212.1">
    <property type="nucleotide sequence ID" value="NZ_CAWNET010000061.1"/>
</dbReference>
<dbReference type="Proteomes" id="UP000195840">
    <property type="component" value="Unassembled WGS sequence"/>
</dbReference>
<reference evidence="3 4" key="1">
    <citation type="submission" date="2017-05" db="EMBL/GenBank/DDBJ databases">
        <title>Whole genome sequencing of Yersinia kristensenii.</title>
        <authorList>
            <person name="Campioni F."/>
        </authorList>
    </citation>
    <scope>NUCLEOTIDE SEQUENCE [LARGE SCALE GENOMIC DNA]</scope>
    <source>
        <strain evidence="3 4">CFSAN060538</strain>
    </source>
</reference>